<feature type="transmembrane region" description="Helical" evidence="9">
    <location>
        <begin position="60"/>
        <end position="76"/>
    </location>
</feature>
<keyword evidence="6 9" id="KW-1133">Transmembrane helix</keyword>
<organism evidence="12 13">
    <name type="scientific">Aromatoleum evansii</name>
    <name type="common">Azoarcus evansii</name>
    <dbReference type="NCBI Taxonomy" id="59406"/>
    <lineage>
        <taxon>Bacteria</taxon>
        <taxon>Pseudomonadati</taxon>
        <taxon>Pseudomonadota</taxon>
        <taxon>Betaproteobacteria</taxon>
        <taxon>Rhodocyclales</taxon>
        <taxon>Rhodocyclaceae</taxon>
        <taxon>Aromatoleum</taxon>
    </lineage>
</organism>
<evidence type="ECO:0000256" key="4">
    <source>
        <dbReference type="ARBA" id="ARBA00022519"/>
    </source>
</evidence>
<evidence type="ECO:0000313" key="12">
    <source>
        <dbReference type="EMBL" id="WRL44714.1"/>
    </source>
</evidence>
<dbReference type="RefSeq" id="WP_407278038.1">
    <property type="nucleotide sequence ID" value="NZ_CP141259.1"/>
</dbReference>
<evidence type="ECO:0000256" key="2">
    <source>
        <dbReference type="ARBA" id="ARBA00022448"/>
    </source>
</evidence>
<feature type="transmembrane region" description="Helical" evidence="9">
    <location>
        <begin position="136"/>
        <end position="158"/>
    </location>
</feature>
<name>A0ABZ1AFR4_AROEV</name>
<feature type="domain" description="Tripartite ATP-independent periplasmic transporters DctQ component" evidence="11">
    <location>
        <begin position="36"/>
        <end position="164"/>
    </location>
</feature>
<evidence type="ECO:0000259" key="11">
    <source>
        <dbReference type="Pfam" id="PF04290"/>
    </source>
</evidence>
<feature type="transmembrane region" description="Helical" evidence="9">
    <location>
        <begin position="97"/>
        <end position="116"/>
    </location>
</feature>
<evidence type="ECO:0000313" key="13">
    <source>
        <dbReference type="Proteomes" id="UP001626593"/>
    </source>
</evidence>
<evidence type="ECO:0000256" key="8">
    <source>
        <dbReference type="ARBA" id="ARBA00038436"/>
    </source>
</evidence>
<protein>
    <recommendedName>
        <fullName evidence="9">TRAP transporter small permease protein</fullName>
    </recommendedName>
</protein>
<evidence type="ECO:0000256" key="1">
    <source>
        <dbReference type="ARBA" id="ARBA00004429"/>
    </source>
</evidence>
<accession>A0ABZ1AFR4</accession>
<dbReference type="InterPro" id="IPR055348">
    <property type="entry name" value="DctQ"/>
</dbReference>
<dbReference type="PANTHER" id="PTHR35011:SF2">
    <property type="entry name" value="2,3-DIKETO-L-GULONATE TRAP TRANSPORTER SMALL PERMEASE PROTEIN YIAM"/>
    <property type="match status" value="1"/>
</dbReference>
<feature type="transmembrane region" description="Helical" evidence="9">
    <location>
        <begin position="27"/>
        <end position="48"/>
    </location>
</feature>
<keyword evidence="7 9" id="KW-0472">Membrane</keyword>
<proteinExistence type="inferred from homology"/>
<comment type="subcellular location">
    <subcellularLocation>
        <location evidence="1 9">Cell inner membrane</location>
        <topology evidence="1 9">Multi-pass membrane protein</topology>
    </subcellularLocation>
</comment>
<comment type="subunit">
    <text evidence="9">The complex comprises the extracytoplasmic solute receptor protein and the two transmembrane proteins.</text>
</comment>
<comment type="function">
    <text evidence="9">Part of the tripartite ATP-independent periplasmic (TRAP) transport system.</text>
</comment>
<dbReference type="InterPro" id="IPR007387">
    <property type="entry name" value="TRAP_DctQ"/>
</dbReference>
<evidence type="ECO:0000256" key="10">
    <source>
        <dbReference type="SAM" id="MobiDB-lite"/>
    </source>
</evidence>
<evidence type="ECO:0000256" key="5">
    <source>
        <dbReference type="ARBA" id="ARBA00022692"/>
    </source>
</evidence>
<dbReference type="Pfam" id="PF04290">
    <property type="entry name" value="DctQ"/>
    <property type="match status" value="1"/>
</dbReference>
<comment type="similarity">
    <text evidence="8 9">Belongs to the TRAP transporter small permease family.</text>
</comment>
<dbReference type="EMBL" id="CP141259">
    <property type="protein sequence ID" value="WRL44714.1"/>
    <property type="molecule type" value="Genomic_DNA"/>
</dbReference>
<evidence type="ECO:0000256" key="6">
    <source>
        <dbReference type="ARBA" id="ARBA00022989"/>
    </source>
</evidence>
<evidence type="ECO:0000256" key="3">
    <source>
        <dbReference type="ARBA" id="ARBA00022475"/>
    </source>
</evidence>
<reference evidence="12 13" key="1">
    <citation type="submission" date="2023-12" db="EMBL/GenBank/DDBJ databases">
        <title>A. evansii MAY27, complete genome.</title>
        <authorList>
            <person name="Wang Y."/>
        </authorList>
    </citation>
    <scope>NUCLEOTIDE SEQUENCE [LARGE SCALE GENOMIC DNA]</scope>
    <source>
        <strain evidence="12 13">MAY27</strain>
    </source>
</reference>
<evidence type="ECO:0000256" key="7">
    <source>
        <dbReference type="ARBA" id="ARBA00023136"/>
    </source>
</evidence>
<keyword evidence="2 9" id="KW-0813">Transport</keyword>
<keyword evidence="13" id="KW-1185">Reference proteome</keyword>
<sequence length="212" mass="23326">MSGLPQDVSGALSALDNAVGRIEAWTLGWSILVLASFTVANVIGRFVFDASIHFIEELSEFLMVLVTFFGLGYVTRKGRHIRMTALYDQLPPRAKKVVMIVIATVTAAVMFTLAWYCLEYVQRTAARGKVTPALQVPLYLTYLPVLFGFVLSGVQYLLTVLRNLDFSDPRVFASYSAVDEYEDPELAHALQHGRQDPTAPPPSGPSVPSVQS</sequence>
<keyword evidence="4 9" id="KW-0997">Cell inner membrane</keyword>
<keyword evidence="3" id="KW-1003">Cell membrane</keyword>
<dbReference type="PANTHER" id="PTHR35011">
    <property type="entry name" value="2,3-DIKETO-L-GULONATE TRAP TRANSPORTER SMALL PERMEASE PROTEIN YIAM"/>
    <property type="match status" value="1"/>
</dbReference>
<evidence type="ECO:0000256" key="9">
    <source>
        <dbReference type="RuleBase" id="RU369079"/>
    </source>
</evidence>
<dbReference type="Proteomes" id="UP001626593">
    <property type="component" value="Chromosome"/>
</dbReference>
<keyword evidence="5 9" id="KW-0812">Transmembrane</keyword>
<gene>
    <name evidence="12" type="ORF">U5817_16030</name>
</gene>
<feature type="region of interest" description="Disordered" evidence="10">
    <location>
        <begin position="187"/>
        <end position="212"/>
    </location>
</feature>